<feature type="chain" id="PRO_5017367359" evidence="2">
    <location>
        <begin position="22"/>
        <end position="485"/>
    </location>
</feature>
<keyword evidence="4" id="KW-1185">Reference proteome</keyword>
<name>A0A395HTS2_ASPHC</name>
<evidence type="ECO:0000256" key="1">
    <source>
        <dbReference type="SAM" id="MobiDB-lite"/>
    </source>
</evidence>
<evidence type="ECO:0000256" key="2">
    <source>
        <dbReference type="SAM" id="SignalP"/>
    </source>
</evidence>
<dbReference type="EMBL" id="KZ824290">
    <property type="protein sequence ID" value="RAL11190.1"/>
    <property type="molecule type" value="Genomic_DNA"/>
</dbReference>
<dbReference type="InterPro" id="IPR038921">
    <property type="entry name" value="YOR389W-like"/>
</dbReference>
<feature type="region of interest" description="Disordered" evidence="1">
    <location>
        <begin position="96"/>
        <end position="131"/>
    </location>
</feature>
<dbReference type="PANTHER" id="PTHR35204:SF1">
    <property type="entry name" value="ENTEROTOXIN"/>
    <property type="match status" value="1"/>
</dbReference>
<feature type="compositionally biased region" description="Basic and acidic residues" evidence="1">
    <location>
        <begin position="96"/>
        <end position="105"/>
    </location>
</feature>
<organism evidence="3 4">
    <name type="scientific">Aspergillus homomorphus (strain CBS 101889)</name>
    <dbReference type="NCBI Taxonomy" id="1450537"/>
    <lineage>
        <taxon>Eukaryota</taxon>
        <taxon>Fungi</taxon>
        <taxon>Dikarya</taxon>
        <taxon>Ascomycota</taxon>
        <taxon>Pezizomycotina</taxon>
        <taxon>Eurotiomycetes</taxon>
        <taxon>Eurotiomycetidae</taxon>
        <taxon>Eurotiales</taxon>
        <taxon>Aspergillaceae</taxon>
        <taxon>Aspergillus</taxon>
        <taxon>Aspergillus subgen. Circumdati</taxon>
    </lineage>
</organism>
<sequence length="485" mass="54467">MHQSSLLALITAAGTVTSAFAAHSPPPESVQNANHIFNAIHSSMRQWGSSLNHNGMSFFLAEMPKGTKLYHGDAHLDHITGVRWMAFDPEHAFEFARSEPKRPETPPKLSGSQQVMGEDPDRQAGEDDGGWLHTYTTARDLRLVYIDGMSAGKSKVGTLDLQDRVLFEDKIRGGVLQENARAKAVCRIAAEEWDGRVDGVIRMASGFEVILCNSEQNLEPVHVAKVRSFSGPRKGGNEKKGGKPVEVLQVVRARYNGIGGDRVLLNSDHFVTAYNHSVDLFPDNIKAPRLDHLPFAELEPIRKSLTSLVMTHDVEERQVNWQAVTDMIVQKYGHPLRSLASGHHHHFGLPSLVADVARIWNTFIDQDRRDLDQETERCATQFIPTNAANDSLAHRAAYTVTKRICASLVEVLEADEYDAAISTLRSLVDYLNWTVWKECHGCHDDEFCQIPIWPQGSWDDFEHPHCRKIELAYQGNNDFWGPVWR</sequence>
<dbReference type="GeneID" id="37196152"/>
<dbReference type="Proteomes" id="UP000248961">
    <property type="component" value="Unassembled WGS sequence"/>
</dbReference>
<dbReference type="RefSeq" id="XP_025550344.1">
    <property type="nucleotide sequence ID" value="XM_025691863.1"/>
</dbReference>
<dbReference type="PANTHER" id="PTHR35204">
    <property type="entry name" value="YALI0A21131P"/>
    <property type="match status" value="1"/>
</dbReference>
<dbReference type="VEuPathDB" id="FungiDB:BO97DRAFT_347816"/>
<keyword evidence="2" id="KW-0732">Signal</keyword>
<evidence type="ECO:0000313" key="4">
    <source>
        <dbReference type="Proteomes" id="UP000248961"/>
    </source>
</evidence>
<dbReference type="OrthoDB" id="10261782at2759"/>
<gene>
    <name evidence="3" type="ORF">BO97DRAFT_347816</name>
</gene>
<accession>A0A395HTS2</accession>
<dbReference type="AlphaFoldDB" id="A0A395HTS2"/>
<dbReference type="STRING" id="1450537.A0A395HTS2"/>
<reference evidence="3 4" key="1">
    <citation type="submission" date="2018-02" db="EMBL/GenBank/DDBJ databases">
        <title>The genomes of Aspergillus section Nigri reveals drivers in fungal speciation.</title>
        <authorList>
            <consortium name="DOE Joint Genome Institute"/>
            <person name="Vesth T.C."/>
            <person name="Nybo J."/>
            <person name="Theobald S."/>
            <person name="Brandl J."/>
            <person name="Frisvad J.C."/>
            <person name="Nielsen K.F."/>
            <person name="Lyhne E.K."/>
            <person name="Kogle M.E."/>
            <person name="Kuo A."/>
            <person name="Riley R."/>
            <person name="Clum A."/>
            <person name="Nolan M."/>
            <person name="Lipzen A."/>
            <person name="Salamov A."/>
            <person name="Henrissat B."/>
            <person name="Wiebenga A."/>
            <person name="De vries R.P."/>
            <person name="Grigoriev I.V."/>
            <person name="Mortensen U.H."/>
            <person name="Andersen M.R."/>
            <person name="Baker S.E."/>
        </authorList>
    </citation>
    <scope>NUCLEOTIDE SEQUENCE [LARGE SCALE GENOMIC DNA]</scope>
    <source>
        <strain evidence="3 4">CBS 101889</strain>
    </source>
</reference>
<protein>
    <submittedName>
        <fullName evidence="3">Uncharacterized protein</fullName>
    </submittedName>
</protein>
<evidence type="ECO:0000313" key="3">
    <source>
        <dbReference type="EMBL" id="RAL11190.1"/>
    </source>
</evidence>
<feature type="signal peptide" evidence="2">
    <location>
        <begin position="1"/>
        <end position="21"/>
    </location>
</feature>
<proteinExistence type="predicted"/>